<dbReference type="eggNOG" id="COG1377">
    <property type="taxonomic scope" value="Bacteria"/>
</dbReference>
<evidence type="ECO:0000313" key="5">
    <source>
        <dbReference type="Proteomes" id="UP000004949"/>
    </source>
</evidence>
<feature type="transmembrane region" description="Helical" evidence="3">
    <location>
        <begin position="34"/>
        <end position="56"/>
    </location>
</feature>
<dbReference type="InterPro" id="IPR029025">
    <property type="entry name" value="T3SS_substrate_exporter_C"/>
</dbReference>
<keyword evidence="3" id="KW-1133">Transmembrane helix</keyword>
<dbReference type="RefSeq" id="WP_008850393.1">
    <property type="nucleotide sequence ID" value="NZ_AGQV01000001.1"/>
</dbReference>
<keyword evidence="3" id="KW-0812">Transmembrane</keyword>
<proteinExistence type="inferred from homology"/>
<dbReference type="SUPFAM" id="SSF160544">
    <property type="entry name" value="EscU C-terminal domain-like"/>
    <property type="match status" value="1"/>
</dbReference>
<reference evidence="4 5" key="1">
    <citation type="submission" date="2011-10" db="EMBL/GenBank/DDBJ databases">
        <title>Genome sequence of Gluconobacter morbifer G707, isolated from Drosophila gut.</title>
        <authorList>
            <person name="Lee W.-J."/>
            <person name="Kim E.-K."/>
        </authorList>
    </citation>
    <scope>NUCLEOTIDE SEQUENCE [LARGE SCALE GENOMIC DNA]</scope>
    <source>
        <strain evidence="4 5">G707</strain>
    </source>
</reference>
<keyword evidence="4" id="KW-0966">Cell projection</keyword>
<evidence type="ECO:0000313" key="4">
    <source>
        <dbReference type="EMBL" id="EHH68936.1"/>
    </source>
</evidence>
<accession>G6XFH8</accession>
<keyword evidence="3" id="KW-0472">Membrane</keyword>
<dbReference type="InterPro" id="IPR006135">
    <property type="entry name" value="T3SS_substrate_exporter"/>
</dbReference>
<feature type="region of interest" description="Disordered" evidence="2">
    <location>
        <begin position="1"/>
        <end position="21"/>
    </location>
</feature>
<dbReference type="AlphaFoldDB" id="G6XFH8"/>
<keyword evidence="4" id="KW-0282">Flagellum</keyword>
<dbReference type="PANTHER" id="PTHR30531">
    <property type="entry name" value="FLAGELLAR BIOSYNTHETIC PROTEIN FLHB"/>
    <property type="match status" value="1"/>
</dbReference>
<comment type="caution">
    <text evidence="4">The sequence shown here is derived from an EMBL/GenBank/DDBJ whole genome shotgun (WGS) entry which is preliminary data.</text>
</comment>
<dbReference type="Proteomes" id="UP000004949">
    <property type="component" value="Unassembled WGS sequence"/>
</dbReference>
<keyword evidence="5" id="KW-1185">Reference proteome</keyword>
<dbReference type="Gene3D" id="6.10.250.2080">
    <property type="match status" value="1"/>
</dbReference>
<dbReference type="Pfam" id="PF01312">
    <property type="entry name" value="Bac_export_2"/>
    <property type="match status" value="1"/>
</dbReference>
<gene>
    <name evidence="4" type="ORF">GMO_02430</name>
</gene>
<protein>
    <submittedName>
        <fullName evidence="4">Flagellar biosynthetic protein FlhB</fullName>
    </submittedName>
</protein>
<evidence type="ECO:0000256" key="2">
    <source>
        <dbReference type="SAM" id="MobiDB-lite"/>
    </source>
</evidence>
<sequence length="361" mass="38686">MAESEDRTEAPSAHRLQKARDDGKVALSREAMNFAVLLGGLVGIFGVLPSLVTTFVQTMRSLMANAGTVSMVQEGLLHATDHAINAGIGMAMPVCGTVMVLAFATGFLQSGFLIHPGSLLPKPERISPLSGLKRLLGGGTLPDTFKVVVKCGIFTAVLWHLSSTVIPTLRGMIGLEPGALLAAITRLGFSAAVAMVLAQLVIAGFDVFWTRFRHLSKLKMSREDLKDEYRSTEGDPHVKGRQKAMRAKIARQRMMEAVKTATVVVTNPTHYSVALVYEKGSGGAPRIVAKGMDDVAARIREVATDNRIPVVPNPPLARALFTLPLDTEVPAEHFRMVAAIIAYVWKLKQPAVPPSGPGTPP</sequence>
<evidence type="ECO:0000256" key="1">
    <source>
        <dbReference type="ARBA" id="ARBA00010690"/>
    </source>
</evidence>
<comment type="similarity">
    <text evidence="1">Belongs to the type III secretion exporter family.</text>
</comment>
<dbReference type="PRINTS" id="PR00950">
    <property type="entry name" value="TYPE3IMSPROT"/>
</dbReference>
<dbReference type="PANTHER" id="PTHR30531:SF12">
    <property type="entry name" value="FLAGELLAR BIOSYNTHETIC PROTEIN FLHB"/>
    <property type="match status" value="1"/>
</dbReference>
<feature type="transmembrane region" description="Helical" evidence="3">
    <location>
        <begin position="90"/>
        <end position="114"/>
    </location>
</feature>
<organism evidence="4 5">
    <name type="scientific">Gluconobacter morbifer G707</name>
    <dbReference type="NCBI Taxonomy" id="1088869"/>
    <lineage>
        <taxon>Bacteria</taxon>
        <taxon>Pseudomonadati</taxon>
        <taxon>Pseudomonadota</taxon>
        <taxon>Alphaproteobacteria</taxon>
        <taxon>Acetobacterales</taxon>
        <taxon>Acetobacteraceae</taxon>
        <taxon>Gluconobacter</taxon>
    </lineage>
</organism>
<dbReference type="Gene3D" id="3.40.1690.10">
    <property type="entry name" value="secretion proteins EscU"/>
    <property type="match status" value="1"/>
</dbReference>
<evidence type="ECO:0000256" key="3">
    <source>
        <dbReference type="SAM" id="Phobius"/>
    </source>
</evidence>
<feature type="transmembrane region" description="Helical" evidence="3">
    <location>
        <begin position="179"/>
        <end position="209"/>
    </location>
</feature>
<name>G6XFH8_9PROT</name>
<dbReference type="GO" id="GO:0009306">
    <property type="term" value="P:protein secretion"/>
    <property type="evidence" value="ECO:0007669"/>
    <property type="project" value="InterPro"/>
</dbReference>
<dbReference type="PATRIC" id="fig|1088869.3.peg.246"/>
<dbReference type="STRING" id="1088869.GMO_02430"/>
<dbReference type="EMBL" id="AGQV01000001">
    <property type="protein sequence ID" value="EHH68936.1"/>
    <property type="molecule type" value="Genomic_DNA"/>
</dbReference>
<keyword evidence="4" id="KW-0969">Cilium</keyword>
<dbReference type="OrthoDB" id="9807950at2"/>
<dbReference type="GO" id="GO:0005886">
    <property type="term" value="C:plasma membrane"/>
    <property type="evidence" value="ECO:0007669"/>
    <property type="project" value="TreeGrafter"/>
</dbReference>